<dbReference type="Proteomes" id="UP000249304">
    <property type="component" value="Unassembled WGS sequence"/>
</dbReference>
<evidence type="ECO:0000313" key="1">
    <source>
        <dbReference type="EMBL" id="PZG20636.1"/>
    </source>
</evidence>
<dbReference type="AlphaFoldDB" id="A0A2W2E8M6"/>
<comment type="caution">
    <text evidence="1">The sequence shown here is derived from an EMBL/GenBank/DDBJ whole genome shotgun (WGS) entry which is preliminary data.</text>
</comment>
<name>A0A2W2E8M6_9ACTN</name>
<dbReference type="EMBL" id="POUD01000024">
    <property type="protein sequence ID" value="PZG20636.1"/>
    <property type="molecule type" value="Genomic_DNA"/>
</dbReference>
<gene>
    <name evidence="1" type="ORF">C1J01_09040</name>
</gene>
<keyword evidence="2" id="KW-1185">Reference proteome</keyword>
<evidence type="ECO:0000313" key="2">
    <source>
        <dbReference type="Proteomes" id="UP000249304"/>
    </source>
</evidence>
<reference evidence="1 2" key="1">
    <citation type="submission" date="2018-01" db="EMBL/GenBank/DDBJ databases">
        <title>Draft genome sequence of Nonomuraea sp. KC333.</title>
        <authorList>
            <person name="Sahin N."/>
            <person name="Saygin H."/>
            <person name="Ay H."/>
        </authorList>
    </citation>
    <scope>NUCLEOTIDE SEQUENCE [LARGE SCALE GENOMIC DNA]</scope>
    <source>
        <strain evidence="1 2">KC333</strain>
    </source>
</reference>
<protein>
    <submittedName>
        <fullName evidence="1">Uncharacterized protein</fullName>
    </submittedName>
</protein>
<proteinExistence type="predicted"/>
<organism evidence="1 2">
    <name type="scientific">Nonomuraea aridisoli</name>
    <dbReference type="NCBI Taxonomy" id="2070368"/>
    <lineage>
        <taxon>Bacteria</taxon>
        <taxon>Bacillati</taxon>
        <taxon>Actinomycetota</taxon>
        <taxon>Actinomycetes</taxon>
        <taxon>Streptosporangiales</taxon>
        <taxon>Streptosporangiaceae</taxon>
        <taxon>Nonomuraea</taxon>
    </lineage>
</organism>
<sequence length="112" mass="11976">MHPLLTIVLFVAAYAVGVYLTRQAAREQLQQQREADLVSRLARERELLLARDRMGDALARLLAAVRHGRDLDGATAAAAAALNGHGYTGDLVAARAALAEAEAELMALRQGS</sequence>
<dbReference type="RefSeq" id="WP_111178029.1">
    <property type="nucleotide sequence ID" value="NZ_POUD01000024.1"/>
</dbReference>
<accession>A0A2W2E8M6</accession>